<protein>
    <recommendedName>
        <fullName evidence="3">DUF2642 domain-containing protein</fullName>
    </recommendedName>
</protein>
<gene>
    <name evidence="1" type="ORF">B1R32_106124</name>
</gene>
<reference evidence="1 2" key="1">
    <citation type="journal article" date="2018" name="Syst. Appl. Microbiol.">
        <title>Abditibacterium utsteinense sp. nov., the first cultivated member of candidate phylum FBP, isolated from ice-free Antarctic soil samples.</title>
        <authorList>
            <person name="Tahon G."/>
            <person name="Tytgat B."/>
            <person name="Lebbe L."/>
            <person name="Carlier A."/>
            <person name="Willems A."/>
        </authorList>
    </citation>
    <scope>NUCLEOTIDE SEQUENCE [LARGE SCALE GENOMIC DNA]</scope>
    <source>
        <strain evidence="1 2">LMG 29911</strain>
    </source>
</reference>
<dbReference type="AlphaFoldDB" id="A0A2S8SU24"/>
<comment type="caution">
    <text evidence="1">The sequence shown here is derived from an EMBL/GenBank/DDBJ whole genome shotgun (WGS) entry which is preliminary data.</text>
</comment>
<sequence length="61" mass="7066">MSANLKDFIGKHVDVWTVMGQTETKDSGILRNVDEAWIVIEKNNELLFFSMMRVRLVKPTL</sequence>
<evidence type="ECO:0000313" key="1">
    <source>
        <dbReference type="EMBL" id="PQV64278.1"/>
    </source>
</evidence>
<organism evidence="1 2">
    <name type="scientific">Abditibacterium utsteinense</name>
    <dbReference type="NCBI Taxonomy" id="1960156"/>
    <lineage>
        <taxon>Bacteria</taxon>
        <taxon>Pseudomonadati</taxon>
        <taxon>Abditibacteriota</taxon>
        <taxon>Abditibacteriia</taxon>
        <taxon>Abditibacteriales</taxon>
        <taxon>Abditibacteriaceae</taxon>
        <taxon>Abditibacterium</taxon>
    </lineage>
</organism>
<evidence type="ECO:0000313" key="2">
    <source>
        <dbReference type="Proteomes" id="UP000237684"/>
    </source>
</evidence>
<keyword evidence="2" id="KW-1185">Reference proteome</keyword>
<proteinExistence type="predicted"/>
<dbReference type="OrthoDB" id="9972735at2"/>
<dbReference type="Proteomes" id="UP000237684">
    <property type="component" value="Unassembled WGS sequence"/>
</dbReference>
<dbReference type="EMBL" id="NIGF01000006">
    <property type="protein sequence ID" value="PQV64278.1"/>
    <property type="molecule type" value="Genomic_DNA"/>
</dbReference>
<dbReference type="InParanoid" id="A0A2S8SU24"/>
<accession>A0A2S8SU24</accession>
<dbReference type="RefSeq" id="WP_105483413.1">
    <property type="nucleotide sequence ID" value="NZ_NIGF01000006.1"/>
</dbReference>
<name>A0A2S8SU24_9BACT</name>
<evidence type="ECO:0008006" key="3">
    <source>
        <dbReference type="Google" id="ProtNLM"/>
    </source>
</evidence>